<dbReference type="OrthoDB" id="9782542at2"/>
<comment type="caution">
    <text evidence="3">The sequence shown here is derived from an EMBL/GenBank/DDBJ whole genome shotgun (WGS) entry which is preliminary data.</text>
</comment>
<comment type="similarity">
    <text evidence="1">Belongs to the LytR/CpsA/Psr (LCP) family.</text>
</comment>
<organism evidence="3 4">
    <name type="scientific">Rubrobacter taiwanensis</name>
    <dbReference type="NCBI Taxonomy" id="185139"/>
    <lineage>
        <taxon>Bacteria</taxon>
        <taxon>Bacillati</taxon>
        <taxon>Actinomycetota</taxon>
        <taxon>Rubrobacteria</taxon>
        <taxon>Rubrobacterales</taxon>
        <taxon>Rubrobacteraceae</taxon>
        <taxon>Rubrobacter</taxon>
    </lineage>
</organism>
<dbReference type="PANTHER" id="PTHR33392">
    <property type="entry name" value="POLYISOPRENYL-TEICHOIC ACID--PEPTIDOGLYCAN TEICHOIC ACID TRANSFERASE TAGU"/>
    <property type="match status" value="1"/>
</dbReference>
<dbReference type="RefSeq" id="WP_132691297.1">
    <property type="nucleotide sequence ID" value="NZ_SKBU01000015.1"/>
</dbReference>
<evidence type="ECO:0000256" key="1">
    <source>
        <dbReference type="ARBA" id="ARBA00006068"/>
    </source>
</evidence>
<name>A0A4R1BI80_9ACTN</name>
<reference evidence="3 4" key="1">
    <citation type="submission" date="2019-03" db="EMBL/GenBank/DDBJ databases">
        <title>Whole genome sequence of a novel Rubrobacter taiwanensis strain, isolated from Yellowstone National Park.</title>
        <authorList>
            <person name="Freed S."/>
            <person name="Ramaley R.F."/>
            <person name="Kyndt J.A."/>
        </authorList>
    </citation>
    <scope>NUCLEOTIDE SEQUENCE [LARGE SCALE GENOMIC DNA]</scope>
    <source>
        <strain evidence="3 4">Yellowstone</strain>
    </source>
</reference>
<keyword evidence="4" id="KW-1185">Reference proteome</keyword>
<evidence type="ECO:0000313" key="3">
    <source>
        <dbReference type="EMBL" id="TCJ16951.1"/>
    </source>
</evidence>
<dbReference type="Proteomes" id="UP000295244">
    <property type="component" value="Unassembled WGS sequence"/>
</dbReference>
<protein>
    <submittedName>
        <fullName evidence="3">LytR family transcriptional regulator</fullName>
    </submittedName>
</protein>
<gene>
    <name evidence="3" type="ORF">E0L93_09670</name>
</gene>
<dbReference type="EMBL" id="SKBU01000015">
    <property type="protein sequence ID" value="TCJ16951.1"/>
    <property type="molecule type" value="Genomic_DNA"/>
</dbReference>
<accession>A0A4R1BI80</accession>
<proteinExistence type="inferred from homology"/>
<dbReference type="NCBIfam" id="TIGR00350">
    <property type="entry name" value="lytR_cpsA_psr"/>
    <property type="match status" value="1"/>
</dbReference>
<dbReference type="InterPro" id="IPR004474">
    <property type="entry name" value="LytR_CpsA_psr"/>
</dbReference>
<sequence>MKYAGRRFGGTESRGLWKRRQRARRLGFLALVLGVALLAGGAGVWTAEALVGEEPAQRAASGVSGRAPAVEALTVLVLGVDGYLDDRSGEEAVRTDVMMLVRLEKETGNVRVLSIPRDMYVEVEPGRWDRINSAFAYGGVSRTVEVVERFTGVQIDHYAIADFQGFERAVDALGGVEVEVRDEFPPGWRIGEGVQRLSGRQALLYARYRGTPGGDLDRIERQQQLVAALRDQVLRWESLAKVPEVAGVVAENVETDLSLGQLISLGQTFVRHRSGNAMSSMQLKGAPVILPDGMWVFIPDGEANEAILEAFRG</sequence>
<evidence type="ECO:0000313" key="4">
    <source>
        <dbReference type="Proteomes" id="UP000295244"/>
    </source>
</evidence>
<evidence type="ECO:0000259" key="2">
    <source>
        <dbReference type="Pfam" id="PF03816"/>
    </source>
</evidence>
<dbReference type="InterPro" id="IPR050922">
    <property type="entry name" value="LytR/CpsA/Psr_CW_biosynth"/>
</dbReference>
<feature type="domain" description="Cell envelope-related transcriptional attenuator" evidence="2">
    <location>
        <begin position="94"/>
        <end position="233"/>
    </location>
</feature>
<dbReference type="Gene3D" id="3.40.630.190">
    <property type="entry name" value="LCP protein"/>
    <property type="match status" value="1"/>
</dbReference>
<dbReference type="AlphaFoldDB" id="A0A4R1BI80"/>
<dbReference type="Pfam" id="PF03816">
    <property type="entry name" value="LytR_cpsA_psr"/>
    <property type="match status" value="1"/>
</dbReference>
<dbReference type="PANTHER" id="PTHR33392:SF6">
    <property type="entry name" value="POLYISOPRENYL-TEICHOIC ACID--PEPTIDOGLYCAN TEICHOIC ACID TRANSFERASE TAGU"/>
    <property type="match status" value="1"/>
</dbReference>